<dbReference type="Pfam" id="PF02655">
    <property type="entry name" value="ATP-grasp_3"/>
    <property type="match status" value="1"/>
</dbReference>
<dbReference type="OrthoDB" id="9803907at2"/>
<feature type="domain" description="ATP-grasp" evidence="5">
    <location>
        <begin position="107"/>
        <end position="294"/>
    </location>
</feature>
<dbReference type="GO" id="GO:0016874">
    <property type="term" value="F:ligase activity"/>
    <property type="evidence" value="ECO:0007669"/>
    <property type="project" value="UniProtKB-KW"/>
</dbReference>
<gene>
    <name evidence="7" type="ORF">HNQ86_002909</name>
    <name evidence="6" type="ORF">LF63_0111685</name>
</gene>
<evidence type="ECO:0000313" key="8">
    <source>
        <dbReference type="Proteomes" id="UP000029708"/>
    </source>
</evidence>
<dbReference type="GO" id="GO:0005524">
    <property type="term" value="F:ATP binding"/>
    <property type="evidence" value="ECO:0007669"/>
    <property type="project" value="UniProtKB-UniRule"/>
</dbReference>
<evidence type="ECO:0000313" key="7">
    <source>
        <dbReference type="EMBL" id="MBB6185564.1"/>
    </source>
</evidence>
<dbReference type="Gene3D" id="3.30.470.20">
    <property type="entry name" value="ATP-grasp fold, B domain"/>
    <property type="match status" value="1"/>
</dbReference>
<evidence type="ECO:0000313" key="6">
    <source>
        <dbReference type="EMBL" id="KGI77247.1"/>
    </source>
</evidence>
<evidence type="ECO:0000256" key="2">
    <source>
        <dbReference type="ARBA" id="ARBA00022741"/>
    </source>
</evidence>
<dbReference type="PANTHER" id="PTHR43585">
    <property type="entry name" value="FUMIPYRROLE BIOSYNTHESIS PROTEIN C"/>
    <property type="match status" value="1"/>
</dbReference>
<dbReference type="PROSITE" id="PS50975">
    <property type="entry name" value="ATP_GRASP"/>
    <property type="match status" value="1"/>
</dbReference>
<reference evidence="6 8" key="1">
    <citation type="submission" date="2014-09" db="EMBL/GenBank/DDBJ databases">
        <title>Xanthomonadaceae 3.5X direct submission.</title>
        <authorList>
            <person name="Fang T."/>
            <person name="Wang H."/>
        </authorList>
    </citation>
    <scope>NUCLEOTIDE SEQUENCE [LARGE SCALE GENOMIC DNA]</scope>
    <source>
        <strain evidence="6 8">3.5X</strain>
    </source>
</reference>
<keyword evidence="8" id="KW-1185">Reference proteome</keyword>
<accession>A0A099CUD6</accession>
<dbReference type="GO" id="GO:0046872">
    <property type="term" value="F:metal ion binding"/>
    <property type="evidence" value="ECO:0007669"/>
    <property type="project" value="InterPro"/>
</dbReference>
<evidence type="ECO:0000259" key="5">
    <source>
        <dbReference type="PROSITE" id="PS50975"/>
    </source>
</evidence>
<organism evidence="6 8">
    <name type="scientific">Oleiagrimonas soli</name>
    <dbReference type="NCBI Taxonomy" id="1543381"/>
    <lineage>
        <taxon>Bacteria</taxon>
        <taxon>Pseudomonadati</taxon>
        <taxon>Pseudomonadota</taxon>
        <taxon>Gammaproteobacteria</taxon>
        <taxon>Lysobacterales</taxon>
        <taxon>Rhodanobacteraceae</taxon>
        <taxon>Oleiagrimonas</taxon>
    </lineage>
</organism>
<dbReference type="InterPro" id="IPR003806">
    <property type="entry name" value="ATP-grasp_PylC-type"/>
</dbReference>
<dbReference type="AlphaFoldDB" id="A0A099CUD6"/>
<proteinExistence type="predicted"/>
<dbReference type="SUPFAM" id="SSF56059">
    <property type="entry name" value="Glutathione synthetase ATP-binding domain-like"/>
    <property type="match status" value="1"/>
</dbReference>
<dbReference type="InterPro" id="IPR011761">
    <property type="entry name" value="ATP-grasp"/>
</dbReference>
<dbReference type="Proteomes" id="UP000560000">
    <property type="component" value="Unassembled WGS sequence"/>
</dbReference>
<dbReference type="EMBL" id="JROI01000013">
    <property type="protein sequence ID" value="KGI77247.1"/>
    <property type="molecule type" value="Genomic_DNA"/>
</dbReference>
<evidence type="ECO:0000256" key="3">
    <source>
        <dbReference type="ARBA" id="ARBA00022840"/>
    </source>
</evidence>
<reference evidence="7 9" key="2">
    <citation type="submission" date="2020-08" db="EMBL/GenBank/DDBJ databases">
        <title>Genomic Encyclopedia of Type Strains, Phase IV (KMG-IV): sequencing the most valuable type-strain genomes for metagenomic binning, comparative biology and taxonomic classification.</title>
        <authorList>
            <person name="Goeker M."/>
        </authorList>
    </citation>
    <scope>NUCLEOTIDE SEQUENCE [LARGE SCALE GENOMIC DNA]</scope>
    <source>
        <strain evidence="7 9">DSM 107085</strain>
    </source>
</reference>
<evidence type="ECO:0000313" key="9">
    <source>
        <dbReference type="Proteomes" id="UP000560000"/>
    </source>
</evidence>
<dbReference type="HOGENOM" id="CLU_029016_5_1_6"/>
<dbReference type="Proteomes" id="UP000029708">
    <property type="component" value="Unassembled WGS sequence"/>
</dbReference>
<dbReference type="RefSeq" id="WP_043102019.1">
    <property type="nucleotide sequence ID" value="NZ_JACHET010000001.1"/>
</dbReference>
<dbReference type="PANTHER" id="PTHR43585:SF2">
    <property type="entry name" value="ATP-GRASP ENZYME FSQD"/>
    <property type="match status" value="1"/>
</dbReference>
<dbReference type="InterPro" id="IPR052032">
    <property type="entry name" value="ATP-dep_AA_Ligase"/>
</dbReference>
<dbReference type="STRING" id="1543381.LF63_0111685"/>
<evidence type="ECO:0000256" key="1">
    <source>
        <dbReference type="ARBA" id="ARBA00022598"/>
    </source>
</evidence>
<keyword evidence="2 4" id="KW-0547">Nucleotide-binding</keyword>
<keyword evidence="1" id="KW-0436">Ligase</keyword>
<comment type="caution">
    <text evidence="6">The sequence shown here is derived from an EMBL/GenBank/DDBJ whole genome shotgun (WGS) entry which is preliminary data.</text>
</comment>
<dbReference type="EMBL" id="JACHET010000001">
    <property type="protein sequence ID" value="MBB6185564.1"/>
    <property type="molecule type" value="Genomic_DNA"/>
</dbReference>
<name>A0A099CUD6_9GAMM</name>
<keyword evidence="3 4" id="KW-0067">ATP-binding</keyword>
<dbReference type="Gene3D" id="3.40.50.20">
    <property type="match status" value="1"/>
</dbReference>
<evidence type="ECO:0000256" key="4">
    <source>
        <dbReference type="PROSITE-ProRule" id="PRU00409"/>
    </source>
</evidence>
<protein>
    <submittedName>
        <fullName evidence="7">Biotin carboxylase</fullName>
    </submittedName>
</protein>
<sequence length="385" mass="42815">MSKVLLVDTNFSSAPIHDALKSMGHEVHVAGNRPDDCLAKVSRNYWNMDYADCEALASLIDQEQFEFLVPGCTDRSYLSCAAVSNGRFPGIDQHSACEAIFDKAKFRQVAEEIGLPVPRRMAPASAETSGCTAIIVKPVDAFSGKGITVLHEVNRTTLNTAIKHAEEASPSRRYVLEEFVDGQLHSHTACIEDGHIIQDFLVREDSSVNPFAVDTSCVLAQDPTNLRTQLRTHIECLAKHLSLADGLLHTQFIAGKNGIHLIEITRRCPGDLYSQLIELSTGFRYAHAYTLPYLGERASQVEAPTQSEPILRHTVTLPQPQSLAYIRFKRALQIERWTPLSLVGDSLRASPYSRVGVLFCRTDDFEHLEQLYACILDKNLYEVCA</sequence>